<sequence length="239" mass="27654">MPYGTQIVIAGHWRSGTSVIARTFAECGMNTGNQNTLWNNECEAQCEHSTLNMVGDTLWRGTSTMNDSWLAQEILERYNFEAENYKWSHYGIKITHFLQEPCFDVMFPIFNEKWPDAKYIVVLRNPYEVVLSTLNDRSWDTGMIMASYRSAMKGLMKLMGEKLITILCFPFCFETQIAIAISNIGLEVKEEALTLFDLNKIKSKFDPKSDAFLEFKERYSEEIKSYKSICFGGVRRNIF</sequence>
<gene>
    <name evidence="1" type="ORF">LCGC14_1528270</name>
</gene>
<dbReference type="SUPFAM" id="SSF52540">
    <property type="entry name" value="P-loop containing nucleoside triphosphate hydrolases"/>
    <property type="match status" value="1"/>
</dbReference>
<proteinExistence type="predicted"/>
<comment type="caution">
    <text evidence="1">The sequence shown here is derived from an EMBL/GenBank/DDBJ whole genome shotgun (WGS) entry which is preliminary data.</text>
</comment>
<protein>
    <recommendedName>
        <fullName evidence="2">Sulfotransferase domain-containing protein</fullName>
    </recommendedName>
</protein>
<accession>A0A0F9LC71</accession>
<evidence type="ECO:0000313" key="1">
    <source>
        <dbReference type="EMBL" id="KKM61780.1"/>
    </source>
</evidence>
<dbReference type="Gene3D" id="3.40.50.300">
    <property type="entry name" value="P-loop containing nucleotide triphosphate hydrolases"/>
    <property type="match status" value="1"/>
</dbReference>
<evidence type="ECO:0008006" key="2">
    <source>
        <dbReference type="Google" id="ProtNLM"/>
    </source>
</evidence>
<dbReference type="InterPro" id="IPR027417">
    <property type="entry name" value="P-loop_NTPase"/>
</dbReference>
<dbReference type="EMBL" id="LAZR01011420">
    <property type="protein sequence ID" value="KKM61780.1"/>
    <property type="molecule type" value="Genomic_DNA"/>
</dbReference>
<reference evidence="1" key="1">
    <citation type="journal article" date="2015" name="Nature">
        <title>Complex archaea that bridge the gap between prokaryotes and eukaryotes.</title>
        <authorList>
            <person name="Spang A."/>
            <person name="Saw J.H."/>
            <person name="Jorgensen S.L."/>
            <person name="Zaremba-Niedzwiedzka K."/>
            <person name="Martijn J."/>
            <person name="Lind A.E."/>
            <person name="van Eijk R."/>
            <person name="Schleper C."/>
            <person name="Guy L."/>
            <person name="Ettema T.J."/>
        </authorList>
    </citation>
    <scope>NUCLEOTIDE SEQUENCE</scope>
</reference>
<organism evidence="1">
    <name type="scientific">marine sediment metagenome</name>
    <dbReference type="NCBI Taxonomy" id="412755"/>
    <lineage>
        <taxon>unclassified sequences</taxon>
        <taxon>metagenomes</taxon>
        <taxon>ecological metagenomes</taxon>
    </lineage>
</organism>
<dbReference type="AlphaFoldDB" id="A0A0F9LC71"/>
<name>A0A0F9LC71_9ZZZZ</name>